<proteinExistence type="predicted"/>
<keyword evidence="1" id="KW-1133">Transmembrane helix</keyword>
<organism evidence="2 3">
    <name type="scientific">Symbiodinium pilosum</name>
    <name type="common">Dinoflagellate</name>
    <dbReference type="NCBI Taxonomy" id="2952"/>
    <lineage>
        <taxon>Eukaryota</taxon>
        <taxon>Sar</taxon>
        <taxon>Alveolata</taxon>
        <taxon>Dinophyceae</taxon>
        <taxon>Suessiales</taxon>
        <taxon>Symbiodiniaceae</taxon>
        <taxon>Symbiodinium</taxon>
    </lineage>
</organism>
<dbReference type="Proteomes" id="UP000649617">
    <property type="component" value="Unassembled WGS sequence"/>
</dbReference>
<dbReference type="EMBL" id="CAJNIZ010042918">
    <property type="protein sequence ID" value="CAE7643456.1"/>
    <property type="molecule type" value="Genomic_DNA"/>
</dbReference>
<evidence type="ECO:0000313" key="3">
    <source>
        <dbReference type="Proteomes" id="UP000649617"/>
    </source>
</evidence>
<evidence type="ECO:0000313" key="2">
    <source>
        <dbReference type="EMBL" id="CAE7643456.1"/>
    </source>
</evidence>
<accession>A0A812VK20</accession>
<keyword evidence="1" id="KW-0812">Transmembrane</keyword>
<keyword evidence="1" id="KW-0472">Membrane</keyword>
<comment type="caution">
    <text evidence="2">The sequence shown here is derived from an EMBL/GenBank/DDBJ whole genome shotgun (WGS) entry which is preliminary data.</text>
</comment>
<feature type="transmembrane region" description="Helical" evidence="1">
    <location>
        <begin position="20"/>
        <end position="39"/>
    </location>
</feature>
<keyword evidence="3" id="KW-1185">Reference proteome</keyword>
<dbReference type="OrthoDB" id="417385at2759"/>
<feature type="non-terminal residue" evidence="2">
    <location>
        <position position="1"/>
    </location>
</feature>
<gene>
    <name evidence="2" type="ORF">SPIL2461_LOCUS17068</name>
</gene>
<name>A0A812VK20_SYMPI</name>
<sequence>MADTEAPSMLRMPEMSDFASAWPIAKQLAFIALFLFAWGESWHEIYVKTRALIASGTNDVKFTAPLLILLTGLIATNILGFLAFKKDGQLLEAGLAVVDLDSPYVVGTRCGKIIRGETVSESGSGKRFGGAMLFGGGVAIREPYAALDTQGSIAEYWGAFGYLAEKVLGEKWQEVTLVVNTMADTEGNGKVKQALPKGFLDDAQGVFAELWNAWHCSESRWTLVPMADMTSRRDLYFPTINSRPEDSKVRRGMPGFGYMSELNGRFQDMLVESLSEDHRLALTADKFLAEMATLKARLLRWTLWMVPQRSVVEFIMDRLREARLKQCKKMDDRRGTTATAPRQYRPHLQSLLTAFLLMLNASRPVSAALCKARGLDTAASVVVMLHGALDITLMVATLVLASEAHPADQDGAAIQSLVDIMQQLFIEFAEALNPKHLSSPDTVQETLFTVVGNFLTQNGEGYLQQLKHGVKPAAAIEPYYLCRIAVGALLFMLASSTLAASLATGKPRIQSLLDVGLTGPLRLLVDVGPKDEEGVEKFTLGVPLQIMLRGILCSTIVATVWRAADYEHVRTWYAMVFNDDLENCRILSYYMAI</sequence>
<dbReference type="AlphaFoldDB" id="A0A812VK20"/>
<reference evidence="2" key="1">
    <citation type="submission" date="2021-02" db="EMBL/GenBank/DDBJ databases">
        <authorList>
            <person name="Dougan E. K."/>
            <person name="Rhodes N."/>
            <person name="Thang M."/>
            <person name="Chan C."/>
        </authorList>
    </citation>
    <scope>NUCLEOTIDE SEQUENCE</scope>
</reference>
<protein>
    <submittedName>
        <fullName evidence="2">Uncharacterized protein</fullName>
    </submittedName>
</protein>
<feature type="transmembrane region" description="Helical" evidence="1">
    <location>
        <begin position="60"/>
        <end position="84"/>
    </location>
</feature>
<evidence type="ECO:0000256" key="1">
    <source>
        <dbReference type="SAM" id="Phobius"/>
    </source>
</evidence>